<reference evidence="1" key="1">
    <citation type="submission" date="2014-11" db="EMBL/GenBank/DDBJ databases">
        <authorList>
            <person name="Amaro Gonzalez C."/>
        </authorList>
    </citation>
    <scope>NUCLEOTIDE SEQUENCE</scope>
</reference>
<reference evidence="1" key="2">
    <citation type="journal article" date="2015" name="Fish Shellfish Immunol.">
        <title>Early steps in the European eel (Anguilla anguilla)-Vibrio vulnificus interaction in the gills: Role of the RtxA13 toxin.</title>
        <authorList>
            <person name="Callol A."/>
            <person name="Pajuelo D."/>
            <person name="Ebbesson L."/>
            <person name="Teles M."/>
            <person name="MacKenzie S."/>
            <person name="Amaro C."/>
        </authorList>
    </citation>
    <scope>NUCLEOTIDE SEQUENCE</scope>
</reference>
<name>A0A0E9T5M6_ANGAN</name>
<organism evidence="1">
    <name type="scientific">Anguilla anguilla</name>
    <name type="common">European freshwater eel</name>
    <name type="synonym">Muraena anguilla</name>
    <dbReference type="NCBI Taxonomy" id="7936"/>
    <lineage>
        <taxon>Eukaryota</taxon>
        <taxon>Metazoa</taxon>
        <taxon>Chordata</taxon>
        <taxon>Craniata</taxon>
        <taxon>Vertebrata</taxon>
        <taxon>Euteleostomi</taxon>
        <taxon>Actinopterygii</taxon>
        <taxon>Neopterygii</taxon>
        <taxon>Teleostei</taxon>
        <taxon>Anguilliformes</taxon>
        <taxon>Anguillidae</taxon>
        <taxon>Anguilla</taxon>
    </lineage>
</organism>
<protein>
    <submittedName>
        <fullName evidence="1">Uncharacterized protein</fullName>
    </submittedName>
</protein>
<dbReference type="EMBL" id="GBXM01060327">
    <property type="protein sequence ID" value="JAH48250.1"/>
    <property type="molecule type" value="Transcribed_RNA"/>
</dbReference>
<sequence length="23" mass="2760">MNIFKLLFYKMARSQTVVMALRV</sequence>
<evidence type="ECO:0000313" key="1">
    <source>
        <dbReference type="EMBL" id="JAH48250.1"/>
    </source>
</evidence>
<proteinExistence type="predicted"/>
<dbReference type="AlphaFoldDB" id="A0A0E9T5M6"/>
<accession>A0A0E9T5M6</accession>